<feature type="domain" description="PAS" evidence="4">
    <location>
        <begin position="14"/>
        <end position="58"/>
    </location>
</feature>
<name>A0A1G6LC67_9BACT</name>
<dbReference type="PANTHER" id="PTHR32071">
    <property type="entry name" value="TRANSCRIPTIONAL REGULATORY PROTEIN"/>
    <property type="match status" value="1"/>
</dbReference>
<dbReference type="EMBL" id="FMYU01000005">
    <property type="protein sequence ID" value="SDC41042.1"/>
    <property type="molecule type" value="Genomic_DNA"/>
</dbReference>
<dbReference type="OrthoDB" id="9814761at2"/>
<keyword evidence="2" id="KW-0067">ATP-binding</keyword>
<dbReference type="Gene3D" id="3.40.50.300">
    <property type="entry name" value="P-loop containing nucleotide triphosphate hydrolases"/>
    <property type="match status" value="1"/>
</dbReference>
<proteinExistence type="predicted"/>
<dbReference type="Proteomes" id="UP000199411">
    <property type="component" value="Unassembled WGS sequence"/>
</dbReference>
<dbReference type="PROSITE" id="PS00675">
    <property type="entry name" value="SIGMA54_INTERACT_1"/>
    <property type="match status" value="1"/>
</dbReference>
<dbReference type="InterPro" id="IPR013767">
    <property type="entry name" value="PAS_fold"/>
</dbReference>
<evidence type="ECO:0000313" key="5">
    <source>
        <dbReference type="EMBL" id="SDC41042.1"/>
    </source>
</evidence>
<dbReference type="InterPro" id="IPR002078">
    <property type="entry name" value="Sigma_54_int"/>
</dbReference>
<dbReference type="InterPro" id="IPR025662">
    <property type="entry name" value="Sigma_54_int_dom_ATP-bd_1"/>
</dbReference>
<dbReference type="InterPro" id="IPR035965">
    <property type="entry name" value="PAS-like_dom_sf"/>
</dbReference>
<dbReference type="GO" id="GO:0005524">
    <property type="term" value="F:ATP binding"/>
    <property type="evidence" value="ECO:0007669"/>
    <property type="project" value="UniProtKB-KW"/>
</dbReference>
<evidence type="ECO:0000259" key="3">
    <source>
        <dbReference type="PROSITE" id="PS50045"/>
    </source>
</evidence>
<dbReference type="CDD" id="cd00009">
    <property type="entry name" value="AAA"/>
    <property type="match status" value="1"/>
</dbReference>
<dbReference type="SUPFAM" id="SSF55785">
    <property type="entry name" value="PYP-like sensor domain (PAS domain)"/>
    <property type="match status" value="1"/>
</dbReference>
<dbReference type="PANTHER" id="PTHR32071:SF57">
    <property type="entry name" value="C4-DICARBOXYLATE TRANSPORT TRANSCRIPTIONAL REGULATORY PROTEIN DCTD"/>
    <property type="match status" value="1"/>
</dbReference>
<dbReference type="SUPFAM" id="SSF52540">
    <property type="entry name" value="P-loop containing nucleoside triphosphate hydrolases"/>
    <property type="match status" value="1"/>
</dbReference>
<evidence type="ECO:0000313" key="6">
    <source>
        <dbReference type="Proteomes" id="UP000199411"/>
    </source>
</evidence>
<accession>A0A1G6LC67</accession>
<keyword evidence="1" id="KW-0547">Nucleotide-binding</keyword>
<evidence type="ECO:0000256" key="2">
    <source>
        <dbReference type="ARBA" id="ARBA00022840"/>
    </source>
</evidence>
<dbReference type="PROSITE" id="PS50112">
    <property type="entry name" value="PAS"/>
    <property type="match status" value="1"/>
</dbReference>
<dbReference type="Pfam" id="PF00989">
    <property type="entry name" value="PAS"/>
    <property type="match status" value="1"/>
</dbReference>
<dbReference type="RefSeq" id="WP_092128297.1">
    <property type="nucleotide sequence ID" value="NZ_FMYU01000005.1"/>
</dbReference>
<evidence type="ECO:0000259" key="4">
    <source>
        <dbReference type="PROSITE" id="PS50112"/>
    </source>
</evidence>
<dbReference type="Gene3D" id="3.30.450.20">
    <property type="entry name" value="PAS domain"/>
    <property type="match status" value="1"/>
</dbReference>
<dbReference type="InterPro" id="IPR000014">
    <property type="entry name" value="PAS"/>
</dbReference>
<organism evidence="5 6">
    <name type="scientific">Desulfurella multipotens</name>
    <dbReference type="NCBI Taxonomy" id="79269"/>
    <lineage>
        <taxon>Bacteria</taxon>
        <taxon>Pseudomonadati</taxon>
        <taxon>Campylobacterota</taxon>
        <taxon>Desulfurellia</taxon>
        <taxon>Desulfurellales</taxon>
        <taxon>Desulfurellaceae</taxon>
        <taxon>Desulfurella</taxon>
    </lineage>
</organism>
<dbReference type="CDD" id="cd00130">
    <property type="entry name" value="PAS"/>
    <property type="match status" value="1"/>
</dbReference>
<reference evidence="6" key="1">
    <citation type="submission" date="2016-10" db="EMBL/GenBank/DDBJ databases">
        <authorList>
            <person name="Varghese N."/>
            <person name="Submissions S."/>
        </authorList>
    </citation>
    <scope>NUCLEOTIDE SEQUENCE [LARGE SCALE GENOMIC DNA]</scope>
    <source>
        <strain evidence="6">DSM 8415</strain>
    </source>
</reference>
<dbReference type="PROSITE" id="PS50045">
    <property type="entry name" value="SIGMA54_INTERACT_4"/>
    <property type="match status" value="1"/>
</dbReference>
<protein>
    <submittedName>
        <fullName evidence="5">PAS domain S-box-containing protein</fullName>
    </submittedName>
</protein>
<keyword evidence="6" id="KW-1185">Reference proteome</keyword>
<dbReference type="NCBIfam" id="TIGR00229">
    <property type="entry name" value="sensory_box"/>
    <property type="match status" value="1"/>
</dbReference>
<dbReference type="SMART" id="SM00091">
    <property type="entry name" value="PAS"/>
    <property type="match status" value="1"/>
</dbReference>
<evidence type="ECO:0000256" key="1">
    <source>
        <dbReference type="ARBA" id="ARBA00022741"/>
    </source>
</evidence>
<gene>
    <name evidence="5" type="ORF">SAMN05660835_00780</name>
</gene>
<dbReference type="AlphaFoldDB" id="A0A1G6LC67"/>
<dbReference type="Pfam" id="PF00158">
    <property type="entry name" value="Sigma54_activat"/>
    <property type="match status" value="1"/>
</dbReference>
<feature type="domain" description="Sigma-54 factor interaction" evidence="3">
    <location>
        <begin position="135"/>
        <end position="233"/>
    </location>
</feature>
<dbReference type="GO" id="GO:0006355">
    <property type="term" value="P:regulation of DNA-templated transcription"/>
    <property type="evidence" value="ECO:0007669"/>
    <property type="project" value="InterPro"/>
</dbReference>
<dbReference type="InterPro" id="IPR027417">
    <property type="entry name" value="P-loop_NTPase"/>
</dbReference>
<sequence>MIDIILNSTTKDIIMDNLSVGIYFTDEKGKTLYVNKAFEEMSLIKAKELIGKTLEELVKQKYFTASATLLVIKTKKPAAVSYITKTNRKLLARGKPFFDQSGNLKYVVNTVYDLSEVHYMGDIDYDSKQNNNNQIIAFSSQMVNIVDFALRVANVDSTVLITGESGVGKEVIAKFIHDASPRKNYPFVKVNCASIPENLIETELFGYKGGAFTGANPKGKKAFLKQLKKEQYF</sequence>